<keyword evidence="3" id="KW-1185">Reference proteome</keyword>
<dbReference type="PANTHER" id="PTHR28243:SF1">
    <property type="entry name" value="PYRIDOXAMINE 5'-PHOSPHATE OXIDASE ALR4036 FAMILY FMN-BINDING DOMAIN-CONTAINING PROTEIN"/>
    <property type="match status" value="1"/>
</dbReference>
<evidence type="ECO:0000313" key="3">
    <source>
        <dbReference type="Proteomes" id="UP001152885"/>
    </source>
</evidence>
<accession>A0A9W4U2U6</accession>
<feature type="domain" description="Pyridoxamine 5'-phosphate oxidase Alr4036 family FMN-binding" evidence="1">
    <location>
        <begin position="8"/>
        <end position="107"/>
    </location>
</feature>
<protein>
    <recommendedName>
        <fullName evidence="1">Pyridoxamine 5'-phosphate oxidase Alr4036 family FMN-binding domain-containing protein</fullName>
    </recommendedName>
</protein>
<name>A0A9W4U2U6_9ASCO</name>
<dbReference type="EMBL" id="CANTUO010000006">
    <property type="protein sequence ID" value="CAI5760438.1"/>
    <property type="molecule type" value="Genomic_DNA"/>
</dbReference>
<gene>
    <name evidence="2" type="ORF">CANVERA_P4948</name>
</gene>
<dbReference type="SUPFAM" id="SSF50475">
    <property type="entry name" value="FMN-binding split barrel"/>
    <property type="match status" value="1"/>
</dbReference>
<dbReference type="PANTHER" id="PTHR28243">
    <property type="entry name" value="AGL049CP"/>
    <property type="match status" value="1"/>
</dbReference>
<dbReference type="OrthoDB" id="5394411at2759"/>
<dbReference type="InterPro" id="IPR012349">
    <property type="entry name" value="Split_barrel_FMN-bd"/>
</dbReference>
<reference evidence="2" key="1">
    <citation type="submission" date="2022-12" db="EMBL/GenBank/DDBJ databases">
        <authorList>
            <person name="Brejova B."/>
        </authorList>
    </citation>
    <scope>NUCLEOTIDE SEQUENCE</scope>
</reference>
<organism evidence="2 3">
    <name type="scientific">Candida verbasci</name>
    <dbReference type="NCBI Taxonomy" id="1227364"/>
    <lineage>
        <taxon>Eukaryota</taxon>
        <taxon>Fungi</taxon>
        <taxon>Dikarya</taxon>
        <taxon>Ascomycota</taxon>
        <taxon>Saccharomycotina</taxon>
        <taxon>Pichiomycetes</taxon>
        <taxon>Debaryomycetaceae</taxon>
        <taxon>Candida/Lodderomyces clade</taxon>
        <taxon>Candida</taxon>
    </lineage>
</organism>
<sequence length="294" mass="34290">MLQFQYEAPWVSTFDQLINSELKHNNSLPFITFQFSTIDVKSGYPKNRTVVFRGWLFNNKSSNVIIFTTDKRMEKYSELKLNDKFEACFWLGCCKKQFRFRGKARILDEENKPKIDISNIEKGHIINDADSINTINTINTITINEEQTKNDDPPEINLNNKETSVQSIPIHSSLLSPKFVENEANSTSLPSKYLTPSHEEYDAEVKRQWNQLSKNMKNSFKKPPSKSIMTDETQKTISSIKRGVDGKKDDYGFKNFALIGLFIDYVDLYDLDKDKRFIYEMNENQQWIENEVCP</sequence>
<proteinExistence type="predicted"/>
<dbReference type="AlphaFoldDB" id="A0A9W4U2U6"/>
<evidence type="ECO:0000259" key="1">
    <source>
        <dbReference type="Pfam" id="PF12766"/>
    </source>
</evidence>
<comment type="caution">
    <text evidence="2">The sequence shown here is derived from an EMBL/GenBank/DDBJ whole genome shotgun (WGS) entry which is preliminary data.</text>
</comment>
<dbReference type="Gene3D" id="2.30.110.10">
    <property type="entry name" value="Electron Transport, Fmn-binding Protein, Chain A"/>
    <property type="match status" value="1"/>
</dbReference>
<dbReference type="Pfam" id="PF12766">
    <property type="entry name" value="Pyridox_oxase_2"/>
    <property type="match status" value="1"/>
</dbReference>
<dbReference type="Proteomes" id="UP001152885">
    <property type="component" value="Unassembled WGS sequence"/>
</dbReference>
<dbReference type="GO" id="GO:0010181">
    <property type="term" value="F:FMN binding"/>
    <property type="evidence" value="ECO:0007669"/>
    <property type="project" value="InterPro"/>
</dbReference>
<dbReference type="InterPro" id="IPR024624">
    <property type="entry name" value="Pyridox_Oxase_Alr4036_FMN-bd"/>
</dbReference>
<evidence type="ECO:0000313" key="2">
    <source>
        <dbReference type="EMBL" id="CAI5760438.1"/>
    </source>
</evidence>